<evidence type="ECO:0000256" key="6">
    <source>
        <dbReference type="ARBA" id="ARBA00023244"/>
    </source>
</evidence>
<name>A0A1Y2BD30_9FUNG</name>
<dbReference type="InterPro" id="IPR019772">
    <property type="entry name" value="Ferrochelatase_AS"/>
</dbReference>
<dbReference type="SUPFAM" id="SSF53800">
    <property type="entry name" value="Chelatase"/>
    <property type="match status" value="1"/>
</dbReference>
<keyword evidence="4 7" id="KW-0350">Heme biosynthesis</keyword>
<keyword evidence="6 7" id="KW-0627">Porphyrin biosynthesis</keyword>
<dbReference type="AlphaFoldDB" id="A0A1Y2BD30"/>
<dbReference type="STRING" id="329046.A0A1Y2BD30"/>
<gene>
    <name evidence="8" type="ORF">BCR33DRAFT_771404</name>
</gene>
<keyword evidence="7" id="KW-0472">Membrane</keyword>
<dbReference type="GO" id="GO:0004325">
    <property type="term" value="F:ferrochelatase activity"/>
    <property type="evidence" value="ECO:0007669"/>
    <property type="project" value="UniProtKB-UniRule"/>
</dbReference>
<evidence type="ECO:0000256" key="1">
    <source>
        <dbReference type="ARBA" id="ARBA00004943"/>
    </source>
</evidence>
<dbReference type="GO" id="GO:0051537">
    <property type="term" value="F:2 iron, 2 sulfur cluster binding"/>
    <property type="evidence" value="ECO:0007669"/>
    <property type="project" value="EnsemblFungi"/>
</dbReference>
<dbReference type="HAMAP" id="MF_00323">
    <property type="entry name" value="Ferrochelatase"/>
    <property type="match status" value="1"/>
</dbReference>
<dbReference type="CDD" id="cd03411">
    <property type="entry name" value="Ferrochelatase_N"/>
    <property type="match status" value="1"/>
</dbReference>
<accession>A0A1Y2BD30</accession>
<dbReference type="GO" id="GO:0006783">
    <property type="term" value="P:heme biosynthetic process"/>
    <property type="evidence" value="ECO:0007669"/>
    <property type="project" value="UniProtKB-UniRule"/>
</dbReference>
<dbReference type="FunFam" id="3.40.50.1400:FF:000001">
    <property type="entry name" value="Ferrochelatase"/>
    <property type="match status" value="1"/>
</dbReference>
<proteinExistence type="inferred from homology"/>
<evidence type="ECO:0000256" key="3">
    <source>
        <dbReference type="ARBA" id="ARBA00023004"/>
    </source>
</evidence>
<dbReference type="PANTHER" id="PTHR11108">
    <property type="entry name" value="FERROCHELATASE"/>
    <property type="match status" value="1"/>
</dbReference>
<reference evidence="8 9" key="1">
    <citation type="submission" date="2016-07" db="EMBL/GenBank/DDBJ databases">
        <title>Pervasive Adenine N6-methylation of Active Genes in Fungi.</title>
        <authorList>
            <consortium name="DOE Joint Genome Institute"/>
            <person name="Mondo S.J."/>
            <person name="Dannebaum R.O."/>
            <person name="Kuo R.C."/>
            <person name="Labutti K."/>
            <person name="Haridas S."/>
            <person name="Kuo A."/>
            <person name="Salamov A."/>
            <person name="Ahrendt S.R."/>
            <person name="Lipzen A."/>
            <person name="Sullivan W."/>
            <person name="Andreopoulos W.B."/>
            <person name="Clum A."/>
            <person name="Lindquist E."/>
            <person name="Daum C."/>
            <person name="Ramamoorthy G.K."/>
            <person name="Gryganskyi A."/>
            <person name="Culley D."/>
            <person name="Magnuson J.K."/>
            <person name="James T.Y."/>
            <person name="O'Malley M.A."/>
            <person name="Stajich J.E."/>
            <person name="Spatafora J.W."/>
            <person name="Visel A."/>
            <person name="Grigoriev I.V."/>
        </authorList>
    </citation>
    <scope>NUCLEOTIDE SEQUENCE [LARGE SCALE GENOMIC DNA]</scope>
    <source>
        <strain evidence="8 9">JEL800</strain>
    </source>
</reference>
<evidence type="ECO:0000256" key="4">
    <source>
        <dbReference type="ARBA" id="ARBA00023133"/>
    </source>
</evidence>
<evidence type="ECO:0000256" key="2">
    <source>
        <dbReference type="ARBA" id="ARBA00007718"/>
    </source>
</evidence>
<dbReference type="InterPro" id="IPR001015">
    <property type="entry name" value="Ferrochelatase"/>
</dbReference>
<comment type="similarity">
    <text evidence="2 7">Belongs to the ferrochelatase family.</text>
</comment>
<dbReference type="NCBIfam" id="TIGR00109">
    <property type="entry name" value="hemH"/>
    <property type="match status" value="1"/>
</dbReference>
<evidence type="ECO:0000313" key="8">
    <source>
        <dbReference type="EMBL" id="ORY32397.1"/>
    </source>
</evidence>
<dbReference type="Pfam" id="PF00762">
    <property type="entry name" value="Ferrochelatase"/>
    <property type="match status" value="1"/>
</dbReference>
<dbReference type="InterPro" id="IPR033659">
    <property type="entry name" value="Ferrochelatase_N"/>
</dbReference>
<dbReference type="PANTHER" id="PTHR11108:SF1">
    <property type="entry name" value="FERROCHELATASE, MITOCHONDRIAL"/>
    <property type="match status" value="1"/>
</dbReference>
<comment type="caution">
    <text evidence="8">The sequence shown here is derived from an EMBL/GenBank/DDBJ whole genome shotgun (WGS) entry which is preliminary data.</text>
</comment>
<comment type="subcellular location">
    <subcellularLocation>
        <location evidence="7">Mitochondrion inner membrane</location>
    </subcellularLocation>
</comment>
<keyword evidence="5 7" id="KW-0456">Lyase</keyword>
<evidence type="ECO:0000313" key="9">
    <source>
        <dbReference type="Proteomes" id="UP000193642"/>
    </source>
</evidence>
<dbReference type="InterPro" id="IPR033644">
    <property type="entry name" value="Ferrochelatase_C"/>
</dbReference>
<evidence type="ECO:0000256" key="5">
    <source>
        <dbReference type="ARBA" id="ARBA00023239"/>
    </source>
</evidence>
<dbReference type="Proteomes" id="UP000193642">
    <property type="component" value="Unassembled WGS sequence"/>
</dbReference>
<dbReference type="PROSITE" id="PS00534">
    <property type="entry name" value="FERROCHELATASE"/>
    <property type="match status" value="1"/>
</dbReference>
<comment type="pathway">
    <text evidence="1 7">Porphyrin-containing compound metabolism; protoheme biosynthesis; protoheme from protoporphyrin-IX: step 1/1.</text>
</comment>
<dbReference type="Gene3D" id="3.40.50.1400">
    <property type="match status" value="2"/>
</dbReference>
<keyword evidence="7" id="KW-0496">Mitochondrion</keyword>
<dbReference type="UniPathway" id="UPA00252">
    <property type="reaction ID" value="UER00325"/>
</dbReference>
<dbReference type="OrthoDB" id="1323at2759"/>
<keyword evidence="3 7" id="KW-0408">Iron</keyword>
<dbReference type="EMBL" id="MCGO01000071">
    <property type="protein sequence ID" value="ORY32397.1"/>
    <property type="molecule type" value="Genomic_DNA"/>
</dbReference>
<comment type="catalytic activity">
    <reaction evidence="7">
        <text>heme b + 2 H(+) = protoporphyrin IX + Fe(2+)</text>
        <dbReference type="Rhea" id="RHEA:22584"/>
        <dbReference type="ChEBI" id="CHEBI:15378"/>
        <dbReference type="ChEBI" id="CHEBI:29033"/>
        <dbReference type="ChEBI" id="CHEBI:57306"/>
        <dbReference type="ChEBI" id="CHEBI:60344"/>
        <dbReference type="EC" id="4.98.1.1"/>
    </reaction>
</comment>
<dbReference type="CDD" id="cd00419">
    <property type="entry name" value="Ferrochelatase_C"/>
    <property type="match status" value="1"/>
</dbReference>
<keyword evidence="7" id="KW-0999">Mitochondrion inner membrane</keyword>
<protein>
    <recommendedName>
        <fullName evidence="7">Ferrochelatase</fullName>
        <ecNumber evidence="7">4.98.1.1</ecNumber>
    </recommendedName>
</protein>
<sequence>MGGPKTVQDVESFLFRLFSDHDLIPIPFQKYLAPWITKRRVPKIQEQYAKIGGGSPIFHWTQRQGLLLEQVMDRIRPESAPHKHYIAFRYAEPLTEPTIDEMKKDGVTRAIALSLYPQYSCSTTGSSLNELVRVLKDKDPSGSIKWSVVDRYPTQPMLVEAFARHIEQSLEKEYPASERDSVPLLFSAHSLPMSVVNRGDTYPGEVAATVNAVMERLGHRNPYRLVWQSQVGPSAWLGPKTEDVIKGYGKQGKKNLLVVPIAFVSDHIETLFELDLEYGHVAKEVGITGYKRVESLNDDPIFIQCLGEVVKNHLDSGALHSKQLPLRCPSCTNPKCGKTKEFFGSQDMEW</sequence>
<organism evidence="8 9">
    <name type="scientific">Rhizoclosmatium globosum</name>
    <dbReference type="NCBI Taxonomy" id="329046"/>
    <lineage>
        <taxon>Eukaryota</taxon>
        <taxon>Fungi</taxon>
        <taxon>Fungi incertae sedis</taxon>
        <taxon>Chytridiomycota</taxon>
        <taxon>Chytridiomycota incertae sedis</taxon>
        <taxon>Chytridiomycetes</taxon>
        <taxon>Chytridiales</taxon>
        <taxon>Chytriomycetaceae</taxon>
        <taxon>Rhizoclosmatium</taxon>
    </lineage>
</organism>
<comment type="function">
    <text evidence="7">Catalyzes the ferrous insertion into protoporphyrin IX.</text>
</comment>
<dbReference type="EC" id="4.98.1.1" evidence="7"/>
<dbReference type="GO" id="GO:0005743">
    <property type="term" value="C:mitochondrial inner membrane"/>
    <property type="evidence" value="ECO:0007669"/>
    <property type="project" value="UniProtKB-SubCell"/>
</dbReference>
<evidence type="ECO:0000256" key="7">
    <source>
        <dbReference type="RuleBase" id="RU000607"/>
    </source>
</evidence>
<keyword evidence="9" id="KW-1185">Reference proteome</keyword>